<name>A0A1H8DQ25_9FIRM</name>
<evidence type="ECO:0000313" key="1">
    <source>
        <dbReference type="EMBL" id="SEN09349.1"/>
    </source>
</evidence>
<proteinExistence type="predicted"/>
<dbReference type="STRING" id="474960.SAMN05216180_2734"/>
<sequence>MSGSPCYDTDTGKVIGILTMGDNTMTKFMQINTWLYNAFNGELK</sequence>
<dbReference type="EMBL" id="FOCG01000003">
    <property type="protein sequence ID" value="SEN09349.1"/>
    <property type="molecule type" value="Genomic_DNA"/>
</dbReference>
<reference evidence="1 2" key="1">
    <citation type="submission" date="2016-10" db="EMBL/GenBank/DDBJ databases">
        <authorList>
            <person name="de Groot N.N."/>
        </authorList>
    </citation>
    <scope>NUCLEOTIDE SEQUENCE [LARGE SCALE GENOMIC DNA]</scope>
    <source>
        <strain evidence="1 2">CGMCC 1.5070</strain>
    </source>
</reference>
<protein>
    <submittedName>
        <fullName evidence="1">Uncharacterized protein</fullName>
    </submittedName>
</protein>
<accession>A0A1H8DQ25</accession>
<keyword evidence="2" id="KW-1185">Reference proteome</keyword>
<organism evidence="1 2">
    <name type="scientific">Hydrogenoanaerobacterium saccharovorans</name>
    <dbReference type="NCBI Taxonomy" id="474960"/>
    <lineage>
        <taxon>Bacteria</taxon>
        <taxon>Bacillati</taxon>
        <taxon>Bacillota</taxon>
        <taxon>Clostridia</taxon>
        <taxon>Eubacteriales</taxon>
        <taxon>Oscillospiraceae</taxon>
        <taxon>Hydrogenoanaerobacterium</taxon>
    </lineage>
</organism>
<dbReference type="Proteomes" id="UP000199158">
    <property type="component" value="Unassembled WGS sequence"/>
</dbReference>
<gene>
    <name evidence="1" type="ORF">SAMN05216180_2734</name>
</gene>
<dbReference type="AlphaFoldDB" id="A0A1H8DQ25"/>
<evidence type="ECO:0000313" key="2">
    <source>
        <dbReference type="Proteomes" id="UP000199158"/>
    </source>
</evidence>